<accession>I4A3B5</accession>
<organism evidence="1 2">
    <name type="scientific">Ornithobacterium rhinotracheale (strain ATCC 51463 / DSM 15997 / CCUG 23171 / CIP 104009 / LMG 9086)</name>
    <dbReference type="NCBI Taxonomy" id="867902"/>
    <lineage>
        <taxon>Bacteria</taxon>
        <taxon>Pseudomonadati</taxon>
        <taxon>Bacteroidota</taxon>
        <taxon>Flavobacteriia</taxon>
        <taxon>Flavobacteriales</taxon>
        <taxon>Weeksellaceae</taxon>
        <taxon>Ornithobacterium</taxon>
    </lineage>
</organism>
<dbReference type="KEGG" id="orh:Ornrh_2320"/>
<dbReference type="PANTHER" id="PTHR38733">
    <property type="entry name" value="PROTEIN MCRC"/>
    <property type="match status" value="1"/>
</dbReference>
<protein>
    <submittedName>
        <fullName evidence="1">McrBC 5-methylcytosine restriction system component</fullName>
    </submittedName>
</protein>
<dbReference type="RefSeq" id="WP_014791950.1">
    <property type="nucleotide sequence ID" value="NC_018016.1"/>
</dbReference>
<evidence type="ECO:0000313" key="1">
    <source>
        <dbReference type="EMBL" id="AFL98449.1"/>
    </source>
</evidence>
<evidence type="ECO:0000313" key="2">
    <source>
        <dbReference type="Proteomes" id="UP000006051"/>
    </source>
</evidence>
<dbReference type="HOGENOM" id="CLU_037403_0_0_10"/>
<gene>
    <name evidence="1" type="ordered locus">Ornrh_2320</name>
</gene>
<dbReference type="InterPro" id="IPR019292">
    <property type="entry name" value="McrC"/>
</dbReference>
<dbReference type="PANTHER" id="PTHR38733:SF1">
    <property type="entry name" value="TYPE IV METHYL-DIRECTED RESTRICTION ENZYME ECOKMCRBC"/>
    <property type="match status" value="1"/>
</dbReference>
<sequence>MKVQDNSSKILELNQLHLSFTEDIQRFANKSIKDLCEVSSDLLVFPNVLGYHKDDIGSATICYYDSINNTLKTNNILGFVGCNDTQLSIVSRFDNDELSKNYFMHYMLQRVFSINLFNFDTDSNKESIWDFLIYLFPYFLKKAFSQGIYKAYIRNEYNNANVKGAINVTRHIRQNIPFQGNVAYTTREHSYDNSVTQLIRHTIEHIRSKKLGNGVLNSDTETRALVQKINYITQNSYKKSQRRAIILKNIQPISHPYFTEYKILQKLCLKILRHDKITYGENKDKVYGLLFDGAWLWEEYLNTILKDDFIHPENKTRRYKQYLFENKIQPIYPDFISKEKPTIVADAKYIPLDRSKTSSYHSESEKALSIYYKTITYMYRFNSQHGLLLFPIKNKNPFKNDLKIKETLGKISKIGLPIPTECENYNDFSEKMKKREKIFIKEITIENNPILK</sequence>
<reference evidence="1 2" key="1">
    <citation type="submission" date="2012-06" db="EMBL/GenBank/DDBJ databases">
        <title>The complete genome of Ornithobacterium rhinotracheale DSM 15997.</title>
        <authorList>
            <consortium name="US DOE Joint Genome Institute (JGI-PGF)"/>
            <person name="Lucas S."/>
            <person name="Copeland A."/>
            <person name="Lapidus A."/>
            <person name="Goodwin L."/>
            <person name="Pitluck S."/>
            <person name="Peters L."/>
            <person name="Mikhailova N."/>
            <person name="Teshima H."/>
            <person name="Kyrpides N."/>
            <person name="Mavromatis K."/>
            <person name="Pagani I."/>
            <person name="Ivanova N."/>
            <person name="Ovchinnikova G."/>
            <person name="Zeytun A."/>
            <person name="Detter J.C."/>
            <person name="Han C."/>
            <person name="Land M."/>
            <person name="Hauser L."/>
            <person name="Markowitz V."/>
            <person name="Cheng J.-F."/>
            <person name="Hugenholtz P."/>
            <person name="Woyke T."/>
            <person name="Wu D."/>
            <person name="Lang E."/>
            <person name="Kopitz M."/>
            <person name="Brambilla E."/>
            <person name="Klenk H.-P."/>
            <person name="Eisen J.A."/>
        </authorList>
    </citation>
    <scope>NUCLEOTIDE SEQUENCE [LARGE SCALE GENOMIC DNA]</scope>
    <source>
        <strain evidence="2">ATCC 51463 / DSM 15997 / CCUG 23171 / LMG 9086</strain>
    </source>
</reference>
<dbReference type="Pfam" id="PF10117">
    <property type="entry name" value="McrBC"/>
    <property type="match status" value="1"/>
</dbReference>
<dbReference type="eggNOG" id="COG4268">
    <property type="taxonomic scope" value="Bacteria"/>
</dbReference>
<dbReference type="GeneID" id="71570384"/>
<proteinExistence type="predicted"/>
<dbReference type="Proteomes" id="UP000006051">
    <property type="component" value="Chromosome"/>
</dbReference>
<dbReference type="AlphaFoldDB" id="I4A3B5"/>
<dbReference type="EMBL" id="CP003283">
    <property type="protein sequence ID" value="AFL98449.1"/>
    <property type="molecule type" value="Genomic_DNA"/>
</dbReference>
<name>I4A3B5_ORNRL</name>
<keyword evidence="2" id="KW-1185">Reference proteome</keyword>
<dbReference type="PATRIC" id="fig|867902.3.peg.2273"/>
<dbReference type="GeneID" id="97258890"/>
<dbReference type="REBASE" id="49119">
    <property type="entry name" value="Orh15997McrBCP"/>
</dbReference>